<keyword evidence="1" id="KW-1133">Transmembrane helix</keyword>
<reference evidence="2 3" key="1">
    <citation type="submission" date="2020-07" db="EMBL/GenBank/DDBJ databases">
        <title>Sequencing the genomes of 1000 actinobacteria strains.</title>
        <authorList>
            <person name="Klenk H.-P."/>
        </authorList>
    </citation>
    <scope>NUCLEOTIDE SEQUENCE [LARGE SCALE GENOMIC DNA]</scope>
    <source>
        <strain evidence="2 3">DSM 26474</strain>
    </source>
</reference>
<proteinExistence type="predicted"/>
<sequence length="183" mass="19545">MSTVDDFLLSSGMGDRVKTVRVAGVPPRKLVLQGREYGEETLQLLHEEVVRCRDAQLQSVAQMQTRAGLLVGSASIAAALVGVAADSSWWTTVIALFLIAALLGLAAAAPTTGFIVQPRKAFEIAAGQDFLPARHVVVANIIKEYETYSALLARQRRWATAGIIAFVLAAALCAVIRVLSQSI</sequence>
<keyword evidence="3" id="KW-1185">Reference proteome</keyword>
<comment type="caution">
    <text evidence="2">The sequence shown here is derived from an EMBL/GenBank/DDBJ whole genome shotgun (WGS) entry which is preliminary data.</text>
</comment>
<dbReference type="EMBL" id="JACCBM010000001">
    <property type="protein sequence ID" value="NYD70579.1"/>
    <property type="molecule type" value="Genomic_DNA"/>
</dbReference>
<protein>
    <submittedName>
        <fullName evidence="2">Uncharacterized protein</fullName>
    </submittedName>
</protein>
<gene>
    <name evidence="2" type="ORF">BJ984_001737</name>
</gene>
<dbReference type="Proteomes" id="UP000549913">
    <property type="component" value="Unassembled WGS sequence"/>
</dbReference>
<accession>A0A852SP31</accession>
<evidence type="ECO:0000256" key="1">
    <source>
        <dbReference type="SAM" id="Phobius"/>
    </source>
</evidence>
<keyword evidence="1" id="KW-0812">Transmembrane</keyword>
<evidence type="ECO:0000313" key="3">
    <source>
        <dbReference type="Proteomes" id="UP000549913"/>
    </source>
</evidence>
<feature type="transmembrane region" description="Helical" evidence="1">
    <location>
        <begin position="67"/>
        <end position="85"/>
    </location>
</feature>
<evidence type="ECO:0000313" key="2">
    <source>
        <dbReference type="EMBL" id="NYD70579.1"/>
    </source>
</evidence>
<dbReference type="RefSeq" id="WP_179547684.1">
    <property type="nucleotide sequence ID" value="NZ_BSEW01000001.1"/>
</dbReference>
<name>A0A852SP31_9MICO</name>
<feature type="transmembrane region" description="Helical" evidence="1">
    <location>
        <begin position="91"/>
        <end position="116"/>
    </location>
</feature>
<keyword evidence="1" id="KW-0472">Membrane</keyword>
<feature type="transmembrane region" description="Helical" evidence="1">
    <location>
        <begin position="158"/>
        <end position="179"/>
    </location>
</feature>
<dbReference type="AlphaFoldDB" id="A0A852SP31"/>
<organism evidence="2 3">
    <name type="scientific">Herbiconiux flava</name>
    <dbReference type="NCBI Taxonomy" id="881268"/>
    <lineage>
        <taxon>Bacteria</taxon>
        <taxon>Bacillati</taxon>
        <taxon>Actinomycetota</taxon>
        <taxon>Actinomycetes</taxon>
        <taxon>Micrococcales</taxon>
        <taxon>Microbacteriaceae</taxon>
        <taxon>Herbiconiux</taxon>
    </lineage>
</organism>